<proteinExistence type="predicted"/>
<dbReference type="Proteomes" id="UP000708208">
    <property type="component" value="Unassembled WGS sequence"/>
</dbReference>
<evidence type="ECO:0000313" key="1">
    <source>
        <dbReference type="EMBL" id="CAG7725507.1"/>
    </source>
</evidence>
<protein>
    <submittedName>
        <fullName evidence="1">Uncharacterized protein</fullName>
    </submittedName>
</protein>
<reference evidence="1" key="1">
    <citation type="submission" date="2021-06" db="EMBL/GenBank/DDBJ databases">
        <authorList>
            <person name="Hodson N. C."/>
            <person name="Mongue J. A."/>
            <person name="Jaron S. K."/>
        </authorList>
    </citation>
    <scope>NUCLEOTIDE SEQUENCE</scope>
</reference>
<gene>
    <name evidence="1" type="ORF">AFUS01_LOCUS14462</name>
</gene>
<accession>A0A8J2NTI1</accession>
<dbReference type="AlphaFoldDB" id="A0A8J2NTI1"/>
<sequence length="44" mass="5003">EIFKEVFDAARMELTMAVAVEQFQSLTSRPKNDRGGRDKISKSD</sequence>
<dbReference type="EMBL" id="CAJVCH010123009">
    <property type="protein sequence ID" value="CAG7725507.1"/>
    <property type="molecule type" value="Genomic_DNA"/>
</dbReference>
<comment type="caution">
    <text evidence="1">The sequence shown here is derived from an EMBL/GenBank/DDBJ whole genome shotgun (WGS) entry which is preliminary data.</text>
</comment>
<keyword evidence="2" id="KW-1185">Reference proteome</keyword>
<evidence type="ECO:0000313" key="2">
    <source>
        <dbReference type="Proteomes" id="UP000708208"/>
    </source>
</evidence>
<name>A0A8J2NTI1_9HEXA</name>
<organism evidence="1 2">
    <name type="scientific">Allacma fusca</name>
    <dbReference type="NCBI Taxonomy" id="39272"/>
    <lineage>
        <taxon>Eukaryota</taxon>
        <taxon>Metazoa</taxon>
        <taxon>Ecdysozoa</taxon>
        <taxon>Arthropoda</taxon>
        <taxon>Hexapoda</taxon>
        <taxon>Collembola</taxon>
        <taxon>Symphypleona</taxon>
        <taxon>Sminthuridae</taxon>
        <taxon>Allacma</taxon>
    </lineage>
</organism>
<feature type="non-terminal residue" evidence="1">
    <location>
        <position position="1"/>
    </location>
</feature>